<dbReference type="SUPFAM" id="SSF52075">
    <property type="entry name" value="Outer arm dynein light chain 1"/>
    <property type="match status" value="1"/>
</dbReference>
<dbReference type="InterPro" id="IPR032675">
    <property type="entry name" value="LRR_dom_sf"/>
</dbReference>
<proteinExistence type="predicted"/>
<keyword evidence="1" id="KW-1185">Reference proteome</keyword>
<dbReference type="InterPro" id="IPR001611">
    <property type="entry name" value="Leu-rich_rpt"/>
</dbReference>
<dbReference type="AlphaFoldDB" id="A0A1I7T492"/>
<dbReference type="PANTHER" id="PTHR12904:SF28">
    <property type="entry name" value="ATP SYNTHASE SUBUNIT ALPHA-RELATED"/>
    <property type="match status" value="1"/>
</dbReference>
<organism evidence="1 2">
    <name type="scientific">Caenorhabditis tropicalis</name>
    <dbReference type="NCBI Taxonomy" id="1561998"/>
    <lineage>
        <taxon>Eukaryota</taxon>
        <taxon>Metazoa</taxon>
        <taxon>Ecdysozoa</taxon>
        <taxon>Nematoda</taxon>
        <taxon>Chromadorea</taxon>
        <taxon>Rhabditida</taxon>
        <taxon>Rhabditina</taxon>
        <taxon>Rhabditomorpha</taxon>
        <taxon>Rhabditoidea</taxon>
        <taxon>Rhabditidae</taxon>
        <taxon>Peloderinae</taxon>
        <taxon>Caenorhabditis</taxon>
    </lineage>
</organism>
<reference evidence="2" key="1">
    <citation type="submission" date="2016-11" db="UniProtKB">
        <authorList>
            <consortium name="WormBaseParasite"/>
        </authorList>
    </citation>
    <scope>IDENTIFICATION</scope>
</reference>
<dbReference type="InterPro" id="IPR051341">
    <property type="entry name" value="Zyg-11_UBL_adapter"/>
</dbReference>
<sequence>MITIKTLLSISSEKVARYIDEGYLLNIDYELNSKLSNAVFTQLNNNFPLTRKTNEEIAKKFNCTCIEVPRDVYEYTLNMLQSQNFVEVSILYPSSYKVMKHGRQLFVLKTPEEVVTKMLNPETQKQLKMFSLCGEGLEYPMGWMGKISSLLPSLTSLVLPKCQIDQIEFQVLCRSFKNLQNLDISHSGIRNLIGISNLEHLEILNLHAVPFQSKEDIAELFTLSKLRVLDISGEPKYGTTHISRPYKNALIHILYSAITQNYIVDPNKTQLGVLFNAWAVATTPGLFDTTSSDIIDRYCVNVAQKIAKRTAIVGACLRFLKKHIHRMSPENFRKLTNDPAMRIGIYKMMRSANHFKIWELCFDIYRILKDNSDIRKEDQKQNEQEIRTLIISLTRLTPYPENQIIILNYLENLVDTLNPKSFHQFFEKEEFQIAILLFGSEHTGIITRSVSLYVKLWYLKNPRGRVHPFIYDKSKNEPLVNAIIKAWRNYPKSRNLDKDFIFFLGSHMDKPHPGAHRFKFWAEWTLMTVMYYREQWFNKCGIFP</sequence>
<dbReference type="PANTHER" id="PTHR12904">
    <property type="match status" value="1"/>
</dbReference>
<dbReference type="PROSITE" id="PS51450">
    <property type="entry name" value="LRR"/>
    <property type="match status" value="1"/>
</dbReference>
<dbReference type="STRING" id="1561998.A0A1I7T492"/>
<dbReference type="WBParaSite" id="Csp11.Scaffold50.g299.t1">
    <property type="protein sequence ID" value="Csp11.Scaffold50.g299.t1"/>
    <property type="gene ID" value="Csp11.Scaffold50.g299"/>
</dbReference>
<accession>A0A1I7T492</accession>
<dbReference type="Proteomes" id="UP000095282">
    <property type="component" value="Unplaced"/>
</dbReference>
<dbReference type="eggNOG" id="KOG3665">
    <property type="taxonomic scope" value="Eukaryota"/>
</dbReference>
<dbReference type="GO" id="GO:0031462">
    <property type="term" value="C:Cul2-RING ubiquitin ligase complex"/>
    <property type="evidence" value="ECO:0007669"/>
    <property type="project" value="TreeGrafter"/>
</dbReference>
<dbReference type="Gene3D" id="3.80.10.10">
    <property type="entry name" value="Ribonuclease Inhibitor"/>
    <property type="match status" value="1"/>
</dbReference>
<name>A0A1I7T492_9PELO</name>
<protein>
    <submittedName>
        <fullName evidence="2">Leucine-rich repeat domain-containing protein</fullName>
    </submittedName>
</protein>
<evidence type="ECO:0000313" key="1">
    <source>
        <dbReference type="Proteomes" id="UP000095282"/>
    </source>
</evidence>
<evidence type="ECO:0000313" key="2">
    <source>
        <dbReference type="WBParaSite" id="Csp11.Scaffold50.g299.t1"/>
    </source>
</evidence>